<keyword evidence="3" id="KW-1185">Reference proteome</keyword>
<evidence type="ECO:0000313" key="2">
    <source>
        <dbReference type="EMBL" id="GMT26636.1"/>
    </source>
</evidence>
<feature type="transmembrane region" description="Helical" evidence="1">
    <location>
        <begin position="61"/>
        <end position="83"/>
    </location>
</feature>
<dbReference type="AlphaFoldDB" id="A0AAV5W4B6"/>
<proteinExistence type="predicted"/>
<gene>
    <name evidence="2" type="ORF">PFISCL1PPCAC_17933</name>
</gene>
<keyword evidence="1" id="KW-0812">Transmembrane</keyword>
<sequence>KASKVFDKHTLVVPSDHPPMSFFVNRICCCSAAVTSQILSILFPIIYVLASLWIVGDWVCLAISQGLVLGLEIVCCVLVFIGCCKRSSGLIVPVMICVPLHVVANVIMQGVSLGYAFYDSFLISSTIILIMAEIIFMLFTLWAHICCYYELQPKTVNPNVQNLRCANCGHVNMQQPMQLQQPIYGHQYLQQPPAAFVNPQQMQQQQNMQQPPAAYMNPQQSQQM</sequence>
<feature type="transmembrane region" description="Helical" evidence="1">
    <location>
        <begin position="27"/>
        <end position="55"/>
    </location>
</feature>
<protein>
    <submittedName>
        <fullName evidence="2">Uncharacterized protein</fullName>
    </submittedName>
</protein>
<feature type="non-terminal residue" evidence="2">
    <location>
        <position position="1"/>
    </location>
</feature>
<dbReference type="Proteomes" id="UP001432322">
    <property type="component" value="Unassembled WGS sequence"/>
</dbReference>
<feature type="transmembrane region" description="Helical" evidence="1">
    <location>
        <begin position="90"/>
        <end position="115"/>
    </location>
</feature>
<organism evidence="2 3">
    <name type="scientific">Pristionchus fissidentatus</name>
    <dbReference type="NCBI Taxonomy" id="1538716"/>
    <lineage>
        <taxon>Eukaryota</taxon>
        <taxon>Metazoa</taxon>
        <taxon>Ecdysozoa</taxon>
        <taxon>Nematoda</taxon>
        <taxon>Chromadorea</taxon>
        <taxon>Rhabditida</taxon>
        <taxon>Rhabditina</taxon>
        <taxon>Diplogasteromorpha</taxon>
        <taxon>Diplogasteroidea</taxon>
        <taxon>Neodiplogasteridae</taxon>
        <taxon>Pristionchus</taxon>
    </lineage>
</organism>
<keyword evidence="1" id="KW-1133">Transmembrane helix</keyword>
<reference evidence="2" key="1">
    <citation type="submission" date="2023-10" db="EMBL/GenBank/DDBJ databases">
        <title>Genome assembly of Pristionchus species.</title>
        <authorList>
            <person name="Yoshida K."/>
            <person name="Sommer R.J."/>
        </authorList>
    </citation>
    <scope>NUCLEOTIDE SEQUENCE</scope>
    <source>
        <strain evidence="2">RS5133</strain>
    </source>
</reference>
<comment type="caution">
    <text evidence="2">The sequence shown here is derived from an EMBL/GenBank/DDBJ whole genome shotgun (WGS) entry which is preliminary data.</text>
</comment>
<feature type="transmembrane region" description="Helical" evidence="1">
    <location>
        <begin position="121"/>
        <end position="145"/>
    </location>
</feature>
<name>A0AAV5W4B6_9BILA</name>
<evidence type="ECO:0000256" key="1">
    <source>
        <dbReference type="SAM" id="Phobius"/>
    </source>
</evidence>
<feature type="non-terminal residue" evidence="2">
    <location>
        <position position="224"/>
    </location>
</feature>
<evidence type="ECO:0000313" key="3">
    <source>
        <dbReference type="Proteomes" id="UP001432322"/>
    </source>
</evidence>
<dbReference type="EMBL" id="BTSY01000005">
    <property type="protein sequence ID" value="GMT26636.1"/>
    <property type="molecule type" value="Genomic_DNA"/>
</dbReference>
<accession>A0AAV5W4B6</accession>
<keyword evidence="1" id="KW-0472">Membrane</keyword>